<sequence length="96" mass="11120">MIHVFVPYKVRPDAVETVKEIVGKFISQIEENEPGTLLYKSFQDAEEPTSFTHVMSFANPEAETLHKKSSYCREFTDVLYPLCEIMPKPMLQNEIH</sequence>
<protein>
    <submittedName>
        <fullName evidence="2">Antibiotic biosynthesis monooxygenase</fullName>
    </submittedName>
</protein>
<dbReference type="RefSeq" id="WP_138836758.1">
    <property type="nucleotide sequence ID" value="NZ_VCNI01000002.1"/>
</dbReference>
<dbReference type="Pfam" id="PF03992">
    <property type="entry name" value="ABM"/>
    <property type="match status" value="1"/>
</dbReference>
<dbReference type="PROSITE" id="PS51725">
    <property type="entry name" value="ABM"/>
    <property type="match status" value="1"/>
</dbReference>
<keyword evidence="3" id="KW-1185">Reference proteome</keyword>
<feature type="domain" description="ABM" evidence="1">
    <location>
        <begin position="2"/>
        <end position="91"/>
    </location>
</feature>
<organism evidence="2 3">
    <name type="scientific">Flagellimonas algicola</name>
    <dbReference type="NCBI Taxonomy" id="2583815"/>
    <lineage>
        <taxon>Bacteria</taxon>
        <taxon>Pseudomonadati</taxon>
        <taxon>Bacteroidota</taxon>
        <taxon>Flavobacteriia</taxon>
        <taxon>Flavobacteriales</taxon>
        <taxon>Flavobacteriaceae</taxon>
        <taxon>Flagellimonas</taxon>
    </lineage>
</organism>
<gene>
    <name evidence="2" type="ORF">FGG15_12630</name>
</gene>
<proteinExistence type="predicted"/>
<dbReference type="Gene3D" id="3.30.70.100">
    <property type="match status" value="1"/>
</dbReference>
<evidence type="ECO:0000313" key="3">
    <source>
        <dbReference type="Proteomes" id="UP000751614"/>
    </source>
</evidence>
<dbReference type="GO" id="GO:0004497">
    <property type="term" value="F:monooxygenase activity"/>
    <property type="evidence" value="ECO:0007669"/>
    <property type="project" value="UniProtKB-KW"/>
</dbReference>
<dbReference type="InterPro" id="IPR007138">
    <property type="entry name" value="ABM_dom"/>
</dbReference>
<evidence type="ECO:0000259" key="1">
    <source>
        <dbReference type="PROSITE" id="PS51725"/>
    </source>
</evidence>
<name>A0ABY2WJL4_9FLAO</name>
<dbReference type="Proteomes" id="UP000751614">
    <property type="component" value="Unassembled WGS sequence"/>
</dbReference>
<keyword evidence="2" id="KW-0503">Monooxygenase</keyword>
<keyword evidence="2" id="KW-0560">Oxidoreductase</keyword>
<dbReference type="InterPro" id="IPR011008">
    <property type="entry name" value="Dimeric_a/b-barrel"/>
</dbReference>
<reference evidence="2 3" key="1">
    <citation type="submission" date="2019-05" db="EMBL/GenBank/DDBJ databases">
        <title>Flagellimonas sp. AsT0115, sp. nov., isolated from a marine red algae, Asparagopsis taxiformis.</title>
        <authorList>
            <person name="Kim J."/>
            <person name="Jeong S.E."/>
            <person name="Jeon C.O."/>
        </authorList>
    </citation>
    <scope>NUCLEOTIDE SEQUENCE [LARGE SCALE GENOMIC DNA]</scope>
    <source>
        <strain evidence="2 3">AsT0115</strain>
    </source>
</reference>
<dbReference type="SUPFAM" id="SSF54909">
    <property type="entry name" value="Dimeric alpha+beta barrel"/>
    <property type="match status" value="1"/>
</dbReference>
<evidence type="ECO:0000313" key="2">
    <source>
        <dbReference type="EMBL" id="TMU55028.1"/>
    </source>
</evidence>
<dbReference type="EMBL" id="VCNI01000002">
    <property type="protein sequence ID" value="TMU55028.1"/>
    <property type="molecule type" value="Genomic_DNA"/>
</dbReference>
<accession>A0ABY2WJL4</accession>
<comment type="caution">
    <text evidence="2">The sequence shown here is derived from an EMBL/GenBank/DDBJ whole genome shotgun (WGS) entry which is preliminary data.</text>
</comment>